<dbReference type="Proteomes" id="UP001190700">
    <property type="component" value="Unassembled WGS sequence"/>
</dbReference>
<protein>
    <recommendedName>
        <fullName evidence="2">Acyltransferase 3 domain-containing protein</fullName>
    </recommendedName>
</protein>
<feature type="transmembrane region" description="Helical" evidence="1">
    <location>
        <begin position="371"/>
        <end position="388"/>
    </location>
</feature>
<proteinExistence type="predicted"/>
<keyword evidence="1" id="KW-1133">Transmembrane helix</keyword>
<keyword evidence="1" id="KW-0472">Membrane</keyword>
<evidence type="ECO:0000256" key="1">
    <source>
        <dbReference type="SAM" id="Phobius"/>
    </source>
</evidence>
<dbReference type="EMBL" id="LGRX02025071">
    <property type="protein sequence ID" value="KAK3252985.1"/>
    <property type="molecule type" value="Genomic_DNA"/>
</dbReference>
<feature type="transmembrane region" description="Helical" evidence="1">
    <location>
        <begin position="263"/>
        <end position="289"/>
    </location>
</feature>
<keyword evidence="4" id="KW-1185">Reference proteome</keyword>
<dbReference type="Pfam" id="PF01757">
    <property type="entry name" value="Acyl_transf_3"/>
    <property type="match status" value="1"/>
</dbReference>
<comment type="caution">
    <text evidence="3">The sequence shown here is derived from an EMBL/GenBank/DDBJ whole genome shotgun (WGS) entry which is preliminary data.</text>
</comment>
<name>A0AAE0F7A7_9CHLO</name>
<feature type="transmembrane region" description="Helical" evidence="1">
    <location>
        <begin position="447"/>
        <end position="465"/>
    </location>
</feature>
<feature type="domain" description="Acyltransferase 3" evidence="2">
    <location>
        <begin position="99"/>
        <end position="466"/>
    </location>
</feature>
<dbReference type="PANTHER" id="PTHR23028:SF53">
    <property type="entry name" value="ACYL_TRANSF_3 DOMAIN-CONTAINING PROTEIN"/>
    <property type="match status" value="1"/>
</dbReference>
<feature type="transmembrane region" description="Helical" evidence="1">
    <location>
        <begin position="203"/>
        <end position="222"/>
    </location>
</feature>
<evidence type="ECO:0000313" key="4">
    <source>
        <dbReference type="Proteomes" id="UP001190700"/>
    </source>
</evidence>
<feature type="transmembrane region" description="Helical" evidence="1">
    <location>
        <begin position="104"/>
        <end position="122"/>
    </location>
</feature>
<feature type="transmembrane region" description="Helical" evidence="1">
    <location>
        <begin position="309"/>
        <end position="330"/>
    </location>
</feature>
<feature type="transmembrane region" description="Helical" evidence="1">
    <location>
        <begin position="342"/>
        <end position="365"/>
    </location>
</feature>
<feature type="transmembrane region" description="Helical" evidence="1">
    <location>
        <begin position="409"/>
        <end position="427"/>
    </location>
</feature>
<organism evidence="3 4">
    <name type="scientific">Cymbomonas tetramitiformis</name>
    <dbReference type="NCBI Taxonomy" id="36881"/>
    <lineage>
        <taxon>Eukaryota</taxon>
        <taxon>Viridiplantae</taxon>
        <taxon>Chlorophyta</taxon>
        <taxon>Pyramimonadophyceae</taxon>
        <taxon>Pyramimonadales</taxon>
        <taxon>Pyramimonadaceae</taxon>
        <taxon>Cymbomonas</taxon>
    </lineage>
</organism>
<dbReference type="GO" id="GO:0016747">
    <property type="term" value="F:acyltransferase activity, transferring groups other than amino-acyl groups"/>
    <property type="evidence" value="ECO:0007669"/>
    <property type="project" value="InterPro"/>
</dbReference>
<evidence type="ECO:0000313" key="3">
    <source>
        <dbReference type="EMBL" id="KAK3252985.1"/>
    </source>
</evidence>
<dbReference type="GO" id="GO:0000271">
    <property type="term" value="P:polysaccharide biosynthetic process"/>
    <property type="evidence" value="ECO:0007669"/>
    <property type="project" value="TreeGrafter"/>
</dbReference>
<feature type="transmembrane region" description="Helical" evidence="1">
    <location>
        <begin position="234"/>
        <end position="256"/>
    </location>
</feature>
<keyword evidence="1" id="KW-0812">Transmembrane</keyword>
<gene>
    <name evidence="3" type="ORF">CYMTET_37749</name>
</gene>
<evidence type="ECO:0000259" key="2">
    <source>
        <dbReference type="Pfam" id="PF01757"/>
    </source>
</evidence>
<sequence length="491" mass="54175">MASATCFNALRQTTKPTASKTNVSKYTKCGVTKPSLSKSSAPSFSTQLAHRGFQSKSAHQISRRHESLRISQSISASADAAVPAETPPPAKPAKKPRLPALDSVRFFLIAYIATGHFVACATKDATILTFFTQINVVVGAFFVLSGYVAGYVATELGKYEASPRIEPAHKYIIGRIMGYYPLYFFVQLLFGAMFVYADNLYNGPIATAWHAFLTFTLSQAWFPAHAELWNAPTWFLSALTFAMVVVPFALPSIASWTKKNLKLAFGVLTSLSLIAKLAYSYDLGVWTILEGMTLPKLHPNMMFWNITRFHPFYALLEVLMGVVACRLVMLDGVDGDTEDKKPPASAAVVVVAMIGVLVARTFGWLTLNDPLTRVLIFLPLFTIFLMRVHRQTVYNGGAGFAGLMAAKPLVYLGNISFPIYIIHGPLGQLFYKKAIATKVFGFVFTKYPWFFGCYAVITLLFAMILHHGFVMNPTVQGWTKSVMGKVAKQLE</sequence>
<feature type="transmembrane region" description="Helical" evidence="1">
    <location>
        <begin position="134"/>
        <end position="152"/>
    </location>
</feature>
<reference evidence="3 4" key="1">
    <citation type="journal article" date="2015" name="Genome Biol. Evol.">
        <title>Comparative Genomics of a Bacterivorous Green Alga Reveals Evolutionary Causalities and Consequences of Phago-Mixotrophic Mode of Nutrition.</title>
        <authorList>
            <person name="Burns J.A."/>
            <person name="Paasch A."/>
            <person name="Narechania A."/>
            <person name="Kim E."/>
        </authorList>
    </citation>
    <scope>NUCLEOTIDE SEQUENCE [LARGE SCALE GENOMIC DNA]</scope>
    <source>
        <strain evidence="3 4">PLY_AMNH</strain>
    </source>
</reference>
<dbReference type="GO" id="GO:0016020">
    <property type="term" value="C:membrane"/>
    <property type="evidence" value="ECO:0007669"/>
    <property type="project" value="TreeGrafter"/>
</dbReference>
<dbReference type="InterPro" id="IPR050879">
    <property type="entry name" value="Acyltransferase_3"/>
</dbReference>
<feature type="transmembrane region" description="Helical" evidence="1">
    <location>
        <begin position="172"/>
        <end position="196"/>
    </location>
</feature>
<accession>A0AAE0F7A7</accession>
<dbReference type="InterPro" id="IPR002656">
    <property type="entry name" value="Acyl_transf_3_dom"/>
</dbReference>
<dbReference type="AlphaFoldDB" id="A0AAE0F7A7"/>
<dbReference type="PANTHER" id="PTHR23028">
    <property type="entry name" value="ACETYLTRANSFERASE"/>
    <property type="match status" value="1"/>
</dbReference>